<dbReference type="EMBL" id="ML220115">
    <property type="protein sequence ID" value="TGZ82409.1"/>
    <property type="molecule type" value="Genomic_DNA"/>
</dbReference>
<dbReference type="Proteomes" id="UP000298138">
    <property type="component" value="Unassembled WGS sequence"/>
</dbReference>
<reference evidence="2 3" key="1">
    <citation type="submission" date="2019-04" db="EMBL/GenBank/DDBJ databases">
        <title>Comparative genomics and transcriptomics to analyze fruiting body development in filamentous ascomycetes.</title>
        <authorList>
            <consortium name="DOE Joint Genome Institute"/>
            <person name="Lutkenhaus R."/>
            <person name="Traeger S."/>
            <person name="Breuer J."/>
            <person name="Kuo A."/>
            <person name="Lipzen A."/>
            <person name="Pangilinan J."/>
            <person name="Dilworth D."/>
            <person name="Sandor L."/>
            <person name="Poggeler S."/>
            <person name="Barry K."/>
            <person name="Grigoriev I.V."/>
            <person name="Nowrousian M."/>
        </authorList>
    </citation>
    <scope>NUCLEOTIDE SEQUENCE [LARGE SCALE GENOMIC DNA]</scope>
    <source>
        <strain evidence="2 3">CBS 389.68</strain>
    </source>
</reference>
<protein>
    <submittedName>
        <fullName evidence="2">Uncharacterized protein</fullName>
    </submittedName>
</protein>
<accession>A0A4S2N001</accession>
<dbReference type="InParanoid" id="A0A4S2N001"/>
<proteinExistence type="predicted"/>
<evidence type="ECO:0000313" key="2">
    <source>
        <dbReference type="EMBL" id="TGZ82409.1"/>
    </source>
</evidence>
<feature type="region of interest" description="Disordered" evidence="1">
    <location>
        <begin position="1"/>
        <end position="62"/>
    </location>
</feature>
<evidence type="ECO:0000313" key="3">
    <source>
        <dbReference type="Proteomes" id="UP000298138"/>
    </source>
</evidence>
<organism evidence="2 3">
    <name type="scientific">Ascodesmis nigricans</name>
    <dbReference type="NCBI Taxonomy" id="341454"/>
    <lineage>
        <taxon>Eukaryota</taxon>
        <taxon>Fungi</taxon>
        <taxon>Dikarya</taxon>
        <taxon>Ascomycota</taxon>
        <taxon>Pezizomycotina</taxon>
        <taxon>Pezizomycetes</taxon>
        <taxon>Pezizales</taxon>
        <taxon>Ascodesmidaceae</taxon>
        <taxon>Ascodesmis</taxon>
    </lineage>
</organism>
<dbReference type="AlphaFoldDB" id="A0A4S2N001"/>
<sequence length="62" mass="7068">MWPHLTAKQLYRAPPQKRARLHARAPLPFDPKAPTHALPHLTHRSPPTNADELLPSRAHRAE</sequence>
<keyword evidence="3" id="KW-1185">Reference proteome</keyword>
<name>A0A4S2N001_9PEZI</name>
<gene>
    <name evidence="2" type="ORF">EX30DRAFT_339697</name>
</gene>
<evidence type="ECO:0000256" key="1">
    <source>
        <dbReference type="SAM" id="MobiDB-lite"/>
    </source>
</evidence>